<keyword evidence="3" id="KW-0238">DNA-binding</keyword>
<dbReference type="AlphaFoldDB" id="A0A420DUT9"/>
<dbReference type="OrthoDB" id="735914at2"/>
<feature type="domain" description="HTH LytTR-type" evidence="2">
    <location>
        <begin position="159"/>
        <end position="265"/>
    </location>
</feature>
<dbReference type="RefSeq" id="WP_120199262.1">
    <property type="nucleotide sequence ID" value="NZ_RAQJ01000001.1"/>
</dbReference>
<dbReference type="Gene3D" id="2.40.50.1020">
    <property type="entry name" value="LytTr DNA-binding domain"/>
    <property type="match status" value="1"/>
</dbReference>
<proteinExistence type="predicted"/>
<feature type="transmembrane region" description="Helical" evidence="1">
    <location>
        <begin position="12"/>
        <end position="31"/>
    </location>
</feature>
<comment type="caution">
    <text evidence="3">The sequence shown here is derived from an EMBL/GenBank/DDBJ whole genome shotgun (WGS) entry which is preliminary data.</text>
</comment>
<evidence type="ECO:0000256" key="1">
    <source>
        <dbReference type="SAM" id="Phobius"/>
    </source>
</evidence>
<feature type="transmembrane region" description="Helical" evidence="1">
    <location>
        <begin position="85"/>
        <end position="103"/>
    </location>
</feature>
<evidence type="ECO:0000313" key="4">
    <source>
        <dbReference type="Proteomes" id="UP000284892"/>
    </source>
</evidence>
<dbReference type="SMART" id="SM00850">
    <property type="entry name" value="LytTR"/>
    <property type="match status" value="1"/>
</dbReference>
<protein>
    <submittedName>
        <fullName evidence="3">LytTr DNA-binding domain-containing protein</fullName>
    </submittedName>
</protein>
<gene>
    <name evidence="3" type="ORF">BXY80_0097</name>
</gene>
<keyword evidence="4" id="KW-1185">Reference proteome</keyword>
<organism evidence="3 4">
    <name type="scientific">Ichthyenterobacterium magnum</name>
    <dbReference type="NCBI Taxonomy" id="1230530"/>
    <lineage>
        <taxon>Bacteria</taxon>
        <taxon>Pseudomonadati</taxon>
        <taxon>Bacteroidota</taxon>
        <taxon>Flavobacteriia</taxon>
        <taxon>Flavobacteriales</taxon>
        <taxon>Flavobacteriaceae</taxon>
        <taxon>Ichthyenterobacterium</taxon>
    </lineage>
</organism>
<name>A0A420DUT9_9FLAO</name>
<keyword evidence="1" id="KW-0472">Membrane</keyword>
<dbReference type="InterPro" id="IPR007492">
    <property type="entry name" value="LytTR_DNA-bd_dom"/>
</dbReference>
<feature type="transmembrane region" description="Helical" evidence="1">
    <location>
        <begin position="115"/>
        <end position="134"/>
    </location>
</feature>
<keyword evidence="1" id="KW-0812">Transmembrane</keyword>
<feature type="transmembrane region" description="Helical" evidence="1">
    <location>
        <begin position="43"/>
        <end position="64"/>
    </location>
</feature>
<evidence type="ECO:0000259" key="2">
    <source>
        <dbReference type="SMART" id="SM00850"/>
    </source>
</evidence>
<evidence type="ECO:0000313" key="3">
    <source>
        <dbReference type="EMBL" id="RKE98032.1"/>
    </source>
</evidence>
<dbReference type="EMBL" id="RAQJ01000001">
    <property type="protein sequence ID" value="RKE98032.1"/>
    <property type="molecule type" value="Genomic_DNA"/>
</dbReference>
<sequence>MKFFLNNRDTITRYTLITLLCLIIVHLMSYNKLPFSVDYKFPMVSFLVILSFGLILCSSNHLLVNKINVNAFYSEKKQQHFFVDFIFHFVITTIVYTILYIIINQVVFGFDFILVNYFKYLFISLLIILFEYVFRKALLTTKEEVIVVVKDEILIKNGSKLLRPKYEAISCFQSSGGIVTIFLNQFTSEKTTQFTSLKQLDEVLPKTIFFKVNRQFIVNKNAIKTVKNDVNRKLRIEVKPSTIDDKIIELNVSRYLNSEFKAWYSS</sequence>
<dbReference type="Proteomes" id="UP000284892">
    <property type="component" value="Unassembled WGS sequence"/>
</dbReference>
<dbReference type="Pfam" id="PF04397">
    <property type="entry name" value="LytTR"/>
    <property type="match status" value="1"/>
</dbReference>
<dbReference type="GO" id="GO:0003677">
    <property type="term" value="F:DNA binding"/>
    <property type="evidence" value="ECO:0007669"/>
    <property type="project" value="UniProtKB-KW"/>
</dbReference>
<keyword evidence="1" id="KW-1133">Transmembrane helix</keyword>
<reference evidence="3 4" key="1">
    <citation type="submission" date="2018-09" db="EMBL/GenBank/DDBJ databases">
        <title>Genomic Encyclopedia of Archaeal and Bacterial Type Strains, Phase II (KMG-II): from individual species to whole genera.</title>
        <authorList>
            <person name="Goeker M."/>
        </authorList>
    </citation>
    <scope>NUCLEOTIDE SEQUENCE [LARGE SCALE GENOMIC DNA]</scope>
    <source>
        <strain evidence="3 4">DSM 26283</strain>
    </source>
</reference>
<accession>A0A420DUT9</accession>